<dbReference type="Gene3D" id="3.90.1150.10">
    <property type="entry name" value="Aspartate Aminotransferase, domain 1"/>
    <property type="match status" value="1"/>
</dbReference>
<dbReference type="PANTHER" id="PTHR30244">
    <property type="entry name" value="TRANSAMINASE"/>
    <property type="match status" value="1"/>
</dbReference>
<sequence>MLRGMGTVGTLRSAGVRAGDEVVVPAYGNAEVAWAVVELGAVPVFADVDAESYCLDPAAVADAVNGRTTAVVAVHRFGRPADVASLREVGQRYGVLVLVEDELGTRPDGAELRREHAAYLDGRLSGVRTPVPVSGHRYEQYVVRVPGNGRPDRDAFARALRDKGVVCKVPVQAPVYRMPGLRRDVFLPETERAVDETLALPLDASMTRRQVQRLAGACNALGGLLQPAF</sequence>
<dbReference type="Gene3D" id="3.40.640.10">
    <property type="entry name" value="Type I PLP-dependent aspartate aminotransferase-like (Major domain)"/>
    <property type="match status" value="1"/>
</dbReference>
<evidence type="ECO:0000313" key="7">
    <source>
        <dbReference type="Proteomes" id="UP000288351"/>
    </source>
</evidence>
<evidence type="ECO:0000256" key="3">
    <source>
        <dbReference type="ARBA" id="ARBA00022679"/>
    </source>
</evidence>
<dbReference type="EMBL" id="BHXC01000007">
    <property type="protein sequence ID" value="GCB93954.1"/>
    <property type="molecule type" value="Genomic_DNA"/>
</dbReference>
<dbReference type="Pfam" id="PF01041">
    <property type="entry name" value="DegT_DnrJ_EryC1"/>
    <property type="match status" value="2"/>
</dbReference>
<keyword evidence="4" id="KW-0663">Pyridoxal phosphate</keyword>
<evidence type="ECO:0000256" key="4">
    <source>
        <dbReference type="ARBA" id="ARBA00022898"/>
    </source>
</evidence>
<comment type="cofactor">
    <cofactor evidence="1">
        <name>pyridoxal 5'-phosphate</name>
        <dbReference type="ChEBI" id="CHEBI:597326"/>
    </cofactor>
</comment>
<dbReference type="InterPro" id="IPR015424">
    <property type="entry name" value="PyrdxlP-dep_Trfase"/>
</dbReference>
<evidence type="ECO:0000256" key="5">
    <source>
        <dbReference type="ARBA" id="ARBA00038398"/>
    </source>
</evidence>
<gene>
    <name evidence="6" type="ORF">SALB_06748</name>
</gene>
<dbReference type="AlphaFoldDB" id="A0A059W459"/>
<dbReference type="Proteomes" id="UP000288351">
    <property type="component" value="Unassembled WGS sequence"/>
</dbReference>
<dbReference type="GO" id="GO:0008483">
    <property type="term" value="F:transaminase activity"/>
    <property type="evidence" value="ECO:0007669"/>
    <property type="project" value="UniProtKB-KW"/>
</dbReference>
<evidence type="ECO:0000313" key="6">
    <source>
        <dbReference type="EMBL" id="GCB93954.1"/>
    </source>
</evidence>
<dbReference type="SUPFAM" id="SSF53383">
    <property type="entry name" value="PLP-dependent transferases"/>
    <property type="match status" value="1"/>
</dbReference>
<protein>
    <submittedName>
        <fullName evidence="6">Uncharacterized protein</fullName>
    </submittedName>
</protein>
<reference evidence="6 7" key="1">
    <citation type="journal article" date="2019" name="Microbiol. Resour. Announc.">
        <title>Draft Genome Sequence of the Most Traditional epsilon-Poly-l-Lysine Producer, Streptomyces albulus NBRC14147.</title>
        <authorList>
            <person name="Yamanaka K."/>
            <person name="Hamano Y."/>
        </authorList>
    </citation>
    <scope>NUCLEOTIDE SEQUENCE [LARGE SCALE GENOMIC DNA]</scope>
    <source>
        <strain evidence="6 7">NBRC 14147</strain>
    </source>
</reference>
<dbReference type="InterPro" id="IPR000653">
    <property type="entry name" value="DegT/StrS_aminotransferase"/>
</dbReference>
<dbReference type="InterPro" id="IPR015422">
    <property type="entry name" value="PyrdxlP-dep_Trfase_small"/>
</dbReference>
<evidence type="ECO:0000256" key="2">
    <source>
        <dbReference type="ARBA" id="ARBA00022576"/>
    </source>
</evidence>
<evidence type="ECO:0000256" key="1">
    <source>
        <dbReference type="ARBA" id="ARBA00001933"/>
    </source>
</evidence>
<comment type="caution">
    <text evidence="6">The sequence shown here is derived from an EMBL/GenBank/DDBJ whole genome shotgun (WGS) entry which is preliminary data.</text>
</comment>
<accession>A0A059W459</accession>
<keyword evidence="3" id="KW-0808">Transferase</keyword>
<dbReference type="InterPro" id="IPR015421">
    <property type="entry name" value="PyrdxlP-dep_Trfase_major"/>
</dbReference>
<organism evidence="6 7">
    <name type="scientific">Streptomyces noursei</name>
    <name type="common">Streptomyces albulus</name>
    <dbReference type="NCBI Taxonomy" id="1971"/>
    <lineage>
        <taxon>Bacteria</taxon>
        <taxon>Bacillati</taxon>
        <taxon>Actinomycetota</taxon>
        <taxon>Actinomycetes</taxon>
        <taxon>Kitasatosporales</taxon>
        <taxon>Streptomycetaceae</taxon>
        <taxon>Streptomyces</taxon>
    </lineage>
</organism>
<keyword evidence="2" id="KW-0032">Aminotransferase</keyword>
<dbReference type="STRING" id="68570.DC74_5830"/>
<dbReference type="GO" id="GO:0000271">
    <property type="term" value="P:polysaccharide biosynthetic process"/>
    <property type="evidence" value="ECO:0007669"/>
    <property type="project" value="TreeGrafter"/>
</dbReference>
<proteinExistence type="inferred from homology"/>
<dbReference type="eggNOG" id="COG0399">
    <property type="taxonomic scope" value="Bacteria"/>
</dbReference>
<dbReference type="PANTHER" id="PTHR30244:SF34">
    <property type="entry name" value="DTDP-4-AMINO-4,6-DIDEOXYGALACTOSE TRANSAMINASE"/>
    <property type="match status" value="1"/>
</dbReference>
<dbReference type="GO" id="GO:0030170">
    <property type="term" value="F:pyridoxal phosphate binding"/>
    <property type="evidence" value="ECO:0007669"/>
    <property type="project" value="TreeGrafter"/>
</dbReference>
<comment type="similarity">
    <text evidence="5">Belongs to the DegT/DnrJ/EryC1 family. L-glutamine:2-deoxy-scyllo-inosose/scyllo-inosose aminotransferase subfamily.</text>
</comment>
<name>A0A059W459_STRNR</name>